<dbReference type="GO" id="GO:0008714">
    <property type="term" value="F:AMP nucleosidase activity"/>
    <property type="evidence" value="ECO:0007669"/>
    <property type="project" value="UniProtKB-EC"/>
</dbReference>
<evidence type="ECO:0000256" key="3">
    <source>
        <dbReference type="RuleBase" id="RU363015"/>
    </source>
</evidence>
<evidence type="ECO:0000256" key="1">
    <source>
        <dbReference type="ARBA" id="ARBA00000274"/>
    </source>
</evidence>
<dbReference type="OrthoDB" id="9801098at2"/>
<comment type="catalytic activity">
    <reaction evidence="1">
        <text>AMP + H2O = D-ribose 5-phosphate + adenine</text>
        <dbReference type="Rhea" id="RHEA:20129"/>
        <dbReference type="ChEBI" id="CHEBI:15377"/>
        <dbReference type="ChEBI" id="CHEBI:16708"/>
        <dbReference type="ChEBI" id="CHEBI:78346"/>
        <dbReference type="ChEBI" id="CHEBI:456215"/>
        <dbReference type="EC" id="3.2.2.4"/>
    </reaction>
</comment>
<evidence type="ECO:0000313" key="5">
    <source>
        <dbReference type="Proteomes" id="UP000054662"/>
    </source>
</evidence>
<dbReference type="GO" id="GO:0009691">
    <property type="term" value="P:cytokinin biosynthetic process"/>
    <property type="evidence" value="ECO:0007669"/>
    <property type="project" value="UniProtKB-UniRule"/>
</dbReference>
<protein>
    <recommendedName>
        <fullName evidence="3">Cytokinin riboside 5'-monophosphate phosphoribohydrolase</fullName>
        <ecNumber evidence="3">3.2.2.n1</ecNumber>
    </recommendedName>
</protein>
<dbReference type="PANTHER" id="PTHR31223">
    <property type="entry name" value="LOG FAMILY PROTEIN YJL055W"/>
    <property type="match status" value="1"/>
</dbReference>
<dbReference type="Proteomes" id="UP000054662">
    <property type="component" value="Unassembled WGS sequence"/>
</dbReference>
<dbReference type="EMBL" id="LNZC01000022">
    <property type="protein sequence ID" value="KTD77984.1"/>
    <property type="molecule type" value="Genomic_DNA"/>
</dbReference>
<dbReference type="AlphaFoldDB" id="A0A0W1A9X9"/>
<keyword evidence="5" id="KW-1185">Reference proteome</keyword>
<comment type="similarity">
    <text evidence="2 3">Belongs to the LOG family.</text>
</comment>
<dbReference type="Pfam" id="PF03641">
    <property type="entry name" value="Lysine_decarbox"/>
    <property type="match status" value="1"/>
</dbReference>
<organism evidence="4 5">
    <name type="scientific">Legionella worsleiensis</name>
    <dbReference type="NCBI Taxonomy" id="45076"/>
    <lineage>
        <taxon>Bacteria</taxon>
        <taxon>Pseudomonadati</taxon>
        <taxon>Pseudomonadota</taxon>
        <taxon>Gammaproteobacteria</taxon>
        <taxon>Legionellales</taxon>
        <taxon>Legionellaceae</taxon>
        <taxon>Legionella</taxon>
    </lineage>
</organism>
<gene>
    <name evidence="4" type="ORF">Lwor_1866</name>
</gene>
<comment type="caution">
    <text evidence="4">The sequence shown here is derived from an EMBL/GenBank/DDBJ whole genome shotgun (WGS) entry which is preliminary data.</text>
</comment>
<proteinExistence type="inferred from homology"/>
<dbReference type="NCBIfam" id="TIGR00730">
    <property type="entry name" value="Rossman fold protein, TIGR00730 family"/>
    <property type="match status" value="1"/>
</dbReference>
<dbReference type="InterPro" id="IPR031100">
    <property type="entry name" value="LOG_fam"/>
</dbReference>
<dbReference type="Gene3D" id="3.40.50.450">
    <property type="match status" value="1"/>
</dbReference>
<dbReference type="STRING" id="45076.Lwor_1866"/>
<accession>A0A0W1A9X9</accession>
<keyword evidence="3" id="KW-0378">Hydrolase</keyword>
<keyword evidence="3" id="KW-0203">Cytokinin biosynthesis</keyword>
<evidence type="ECO:0000256" key="2">
    <source>
        <dbReference type="ARBA" id="ARBA00006763"/>
    </source>
</evidence>
<sequence length="192" mass="21101">MKTVCVYLGAQLGNEPEYREAAILLGKKIAACGFTLVYGGSSFGMMGLLANTVKEYGGRVVGIITKHLIEQEKPLDILDELHVVESMQQRKAMMQKISDMFVVMPGGLGTLEEAIETWNAIKIGEFIKPIGFLNSKGYFDGLFSFINSCGRAGFLSSRVIHIPVSHSSIELLWNEMLNLHTAAHSVFVSEVD</sequence>
<dbReference type="RefSeq" id="WP_083501610.1">
    <property type="nucleotide sequence ID" value="NZ_CBCRUR010000015.1"/>
</dbReference>
<name>A0A0W1A9X9_9GAMM</name>
<dbReference type="PATRIC" id="fig|45076.6.peg.2032"/>
<evidence type="ECO:0000313" key="4">
    <source>
        <dbReference type="EMBL" id="KTD77984.1"/>
    </source>
</evidence>
<dbReference type="InterPro" id="IPR005269">
    <property type="entry name" value="LOG"/>
</dbReference>
<dbReference type="EC" id="3.2.2.n1" evidence="3"/>
<dbReference type="GO" id="GO:0005829">
    <property type="term" value="C:cytosol"/>
    <property type="evidence" value="ECO:0007669"/>
    <property type="project" value="TreeGrafter"/>
</dbReference>
<reference evidence="4 5" key="1">
    <citation type="submission" date="2015-11" db="EMBL/GenBank/DDBJ databases">
        <title>Genomic analysis of 38 Legionella species identifies large and diverse effector repertoires.</title>
        <authorList>
            <person name="Burstein D."/>
            <person name="Amaro F."/>
            <person name="Zusman T."/>
            <person name="Lifshitz Z."/>
            <person name="Cohen O."/>
            <person name="Gilbert J.A."/>
            <person name="Pupko T."/>
            <person name="Shuman H.A."/>
            <person name="Segal G."/>
        </authorList>
    </citation>
    <scope>NUCLEOTIDE SEQUENCE [LARGE SCALE GENOMIC DNA]</scope>
    <source>
        <strain evidence="4 5">ATCC 49508</strain>
    </source>
</reference>
<dbReference type="SUPFAM" id="SSF102405">
    <property type="entry name" value="MCP/YpsA-like"/>
    <property type="match status" value="1"/>
</dbReference>
<dbReference type="PANTHER" id="PTHR31223:SF70">
    <property type="entry name" value="LOG FAMILY PROTEIN YJL055W"/>
    <property type="match status" value="1"/>
</dbReference>